<evidence type="ECO:0000256" key="10">
    <source>
        <dbReference type="ARBA" id="ARBA00022723"/>
    </source>
</evidence>
<dbReference type="GO" id="GO:0004523">
    <property type="term" value="F:RNA-DNA hybrid ribonuclease activity"/>
    <property type="evidence" value="ECO:0007669"/>
    <property type="project" value="UniProtKB-EC"/>
</dbReference>
<feature type="non-terminal residue" evidence="15">
    <location>
        <position position="1"/>
    </location>
</feature>
<comment type="catalytic activity">
    <reaction evidence="1">
        <text>Endonucleolytic cleavage to 5'-phosphomonoester.</text>
        <dbReference type="EC" id="3.1.26.4"/>
    </reaction>
</comment>
<dbReference type="EC" id="3.1.26.4" evidence="6"/>
<evidence type="ECO:0000256" key="4">
    <source>
        <dbReference type="ARBA" id="ARBA00004496"/>
    </source>
</evidence>
<evidence type="ECO:0000256" key="3">
    <source>
        <dbReference type="ARBA" id="ARBA00001946"/>
    </source>
</evidence>
<evidence type="ECO:0000313" key="15">
    <source>
        <dbReference type="EMBL" id="KKL07348.1"/>
    </source>
</evidence>
<dbReference type="CDD" id="cd07182">
    <property type="entry name" value="RNase_HII_bacteria_HII_like"/>
    <property type="match status" value="1"/>
</dbReference>
<evidence type="ECO:0000259" key="14">
    <source>
        <dbReference type="PROSITE" id="PS51975"/>
    </source>
</evidence>
<comment type="cofactor">
    <cofactor evidence="3">
        <name>Mg(2+)</name>
        <dbReference type="ChEBI" id="CHEBI:18420"/>
    </cofactor>
</comment>
<protein>
    <recommendedName>
        <fullName evidence="7">Ribonuclease HII</fullName>
        <ecNumber evidence="6">3.1.26.4</ecNumber>
    </recommendedName>
</protein>
<evidence type="ECO:0000256" key="5">
    <source>
        <dbReference type="ARBA" id="ARBA00007383"/>
    </source>
</evidence>
<evidence type="ECO:0000256" key="1">
    <source>
        <dbReference type="ARBA" id="ARBA00000077"/>
    </source>
</evidence>
<reference evidence="15" key="1">
    <citation type="journal article" date="2015" name="Nature">
        <title>Complex archaea that bridge the gap between prokaryotes and eukaryotes.</title>
        <authorList>
            <person name="Spang A."/>
            <person name="Saw J.H."/>
            <person name="Jorgensen S.L."/>
            <person name="Zaremba-Niedzwiedzka K."/>
            <person name="Martijn J."/>
            <person name="Lind A.E."/>
            <person name="van Eijk R."/>
            <person name="Schleper C."/>
            <person name="Guy L."/>
            <person name="Ettema T.J."/>
        </authorList>
    </citation>
    <scope>NUCLEOTIDE SEQUENCE</scope>
</reference>
<dbReference type="GO" id="GO:0003723">
    <property type="term" value="F:RNA binding"/>
    <property type="evidence" value="ECO:0007669"/>
    <property type="project" value="InterPro"/>
</dbReference>
<evidence type="ECO:0000256" key="12">
    <source>
        <dbReference type="ARBA" id="ARBA00022801"/>
    </source>
</evidence>
<dbReference type="InterPro" id="IPR012337">
    <property type="entry name" value="RNaseH-like_sf"/>
</dbReference>
<dbReference type="PANTHER" id="PTHR10954">
    <property type="entry name" value="RIBONUCLEASE H2 SUBUNIT A"/>
    <property type="match status" value="1"/>
</dbReference>
<keyword evidence="13" id="KW-0464">Manganese</keyword>
<dbReference type="InterPro" id="IPR001352">
    <property type="entry name" value="RNase_HII/HIII"/>
</dbReference>
<dbReference type="Gene3D" id="3.30.420.10">
    <property type="entry name" value="Ribonuclease H-like superfamily/Ribonuclease H"/>
    <property type="match status" value="1"/>
</dbReference>
<evidence type="ECO:0000256" key="6">
    <source>
        <dbReference type="ARBA" id="ARBA00012180"/>
    </source>
</evidence>
<comment type="similarity">
    <text evidence="5">Belongs to the RNase HII family.</text>
</comment>
<dbReference type="Pfam" id="PF01351">
    <property type="entry name" value="RNase_HII"/>
    <property type="match status" value="1"/>
</dbReference>
<comment type="subcellular location">
    <subcellularLocation>
        <location evidence="4">Cytoplasm</location>
    </subcellularLocation>
</comment>
<comment type="caution">
    <text evidence="15">The sequence shown here is derived from an EMBL/GenBank/DDBJ whole genome shotgun (WGS) entry which is preliminary data.</text>
</comment>
<dbReference type="AlphaFoldDB" id="A0A0F9D5J8"/>
<dbReference type="NCBIfam" id="NF000595">
    <property type="entry name" value="PRK00015.1-3"/>
    <property type="match status" value="1"/>
</dbReference>
<evidence type="ECO:0000256" key="8">
    <source>
        <dbReference type="ARBA" id="ARBA00022490"/>
    </source>
</evidence>
<sequence length="174" mass="18956">VVAAAAVLPEGLSFKGLNDSKKVSEKNRKRLFFEILASGASVGVGVSGVEDIESRNILGATLLAMVSAINDLALAPDFLVLDAVKLKEVDIPQDSVIKGDTKSASVAAASIVAKYVRDSIMRQYHILYPEYGFDRHKGYGTRLHMDAIREHGPCPIHRRGFIKSICSSEEHMLF</sequence>
<dbReference type="GO" id="GO:0043137">
    <property type="term" value="P:DNA replication, removal of RNA primer"/>
    <property type="evidence" value="ECO:0007669"/>
    <property type="project" value="TreeGrafter"/>
</dbReference>
<dbReference type="GO" id="GO:0032299">
    <property type="term" value="C:ribonuclease H2 complex"/>
    <property type="evidence" value="ECO:0007669"/>
    <property type="project" value="TreeGrafter"/>
</dbReference>
<dbReference type="GO" id="GO:0005737">
    <property type="term" value="C:cytoplasm"/>
    <property type="evidence" value="ECO:0007669"/>
    <property type="project" value="UniProtKB-SubCell"/>
</dbReference>
<evidence type="ECO:0000256" key="13">
    <source>
        <dbReference type="ARBA" id="ARBA00023211"/>
    </source>
</evidence>
<dbReference type="InterPro" id="IPR036397">
    <property type="entry name" value="RNaseH_sf"/>
</dbReference>
<keyword evidence="10" id="KW-0479">Metal-binding</keyword>
<dbReference type="EMBL" id="LAZR01043326">
    <property type="protein sequence ID" value="KKL07348.1"/>
    <property type="molecule type" value="Genomic_DNA"/>
</dbReference>
<dbReference type="PROSITE" id="PS51975">
    <property type="entry name" value="RNASE_H_2"/>
    <property type="match status" value="1"/>
</dbReference>
<dbReference type="PANTHER" id="PTHR10954:SF18">
    <property type="entry name" value="RIBONUCLEASE HII"/>
    <property type="match status" value="1"/>
</dbReference>
<name>A0A0F9D5J8_9ZZZZ</name>
<keyword evidence="8" id="KW-0963">Cytoplasm</keyword>
<dbReference type="GO" id="GO:0046872">
    <property type="term" value="F:metal ion binding"/>
    <property type="evidence" value="ECO:0007669"/>
    <property type="project" value="UniProtKB-KW"/>
</dbReference>
<keyword evidence="9" id="KW-0540">Nuclease</keyword>
<accession>A0A0F9D5J8</accession>
<proteinExistence type="inferred from homology"/>
<feature type="domain" description="RNase H type-2" evidence="14">
    <location>
        <begin position="1"/>
        <end position="173"/>
    </location>
</feature>
<dbReference type="SUPFAM" id="SSF53098">
    <property type="entry name" value="Ribonuclease H-like"/>
    <property type="match status" value="1"/>
</dbReference>
<keyword evidence="11" id="KW-0255">Endonuclease</keyword>
<evidence type="ECO:0000256" key="11">
    <source>
        <dbReference type="ARBA" id="ARBA00022759"/>
    </source>
</evidence>
<evidence type="ECO:0000256" key="7">
    <source>
        <dbReference type="ARBA" id="ARBA00019179"/>
    </source>
</evidence>
<evidence type="ECO:0000256" key="9">
    <source>
        <dbReference type="ARBA" id="ARBA00022722"/>
    </source>
</evidence>
<dbReference type="InterPro" id="IPR022898">
    <property type="entry name" value="RNase_HII"/>
</dbReference>
<evidence type="ECO:0000256" key="2">
    <source>
        <dbReference type="ARBA" id="ARBA00001936"/>
    </source>
</evidence>
<dbReference type="InterPro" id="IPR024567">
    <property type="entry name" value="RNase_HII/HIII_dom"/>
</dbReference>
<dbReference type="GO" id="GO:0006298">
    <property type="term" value="P:mismatch repair"/>
    <property type="evidence" value="ECO:0007669"/>
    <property type="project" value="TreeGrafter"/>
</dbReference>
<keyword evidence="12" id="KW-0378">Hydrolase</keyword>
<comment type="cofactor">
    <cofactor evidence="2">
        <name>Mn(2+)</name>
        <dbReference type="ChEBI" id="CHEBI:29035"/>
    </cofactor>
</comment>
<organism evidence="15">
    <name type="scientific">marine sediment metagenome</name>
    <dbReference type="NCBI Taxonomy" id="412755"/>
    <lineage>
        <taxon>unclassified sequences</taxon>
        <taxon>metagenomes</taxon>
        <taxon>ecological metagenomes</taxon>
    </lineage>
</organism>
<gene>
    <name evidence="15" type="ORF">LCGC14_2586910</name>
</gene>